<sequence length="272" mass="29629">MSAANVRPEEARPLQRSRLYWAFADGWVLAKRNLVQIPRIPELLVFATIQPVMFVLLFRYVFGGAIDVGGESYVNYLMAGIFVQTVAFGAVTTGIGLAEDLKRGLVDRFRSLPMSRSAVLTGRTIADLVRNVFVVLVMLLVGLLVGFRPEAGVAGWAGAVGLLLLLSFSFSWIGATVALLIGSVEAVQSAGFIWLFPLTFASSAFVQTDNMPDILRAFANNQPITLIVDTVRGLLLDRPVGPEGWQALAWCLGILLVFVPLSVSLYRRVSAR</sequence>
<keyword evidence="5" id="KW-0813">Transport</keyword>
<evidence type="ECO:0000259" key="6">
    <source>
        <dbReference type="PROSITE" id="PS51012"/>
    </source>
</evidence>
<name>A0A6J4QMY0_9ACTN</name>
<organism evidence="7">
    <name type="scientific">uncultured Rubrobacteraceae bacterium</name>
    <dbReference type="NCBI Taxonomy" id="349277"/>
    <lineage>
        <taxon>Bacteria</taxon>
        <taxon>Bacillati</taxon>
        <taxon>Actinomycetota</taxon>
        <taxon>Rubrobacteria</taxon>
        <taxon>Rubrobacterales</taxon>
        <taxon>Rubrobacteraceae</taxon>
        <taxon>environmental samples</taxon>
    </lineage>
</organism>
<evidence type="ECO:0000256" key="3">
    <source>
        <dbReference type="ARBA" id="ARBA00022989"/>
    </source>
</evidence>
<evidence type="ECO:0000313" key="7">
    <source>
        <dbReference type="EMBL" id="CAA9441996.1"/>
    </source>
</evidence>
<dbReference type="GO" id="GO:0043190">
    <property type="term" value="C:ATP-binding cassette (ABC) transporter complex"/>
    <property type="evidence" value="ECO:0007669"/>
    <property type="project" value="InterPro"/>
</dbReference>
<evidence type="ECO:0000256" key="5">
    <source>
        <dbReference type="RuleBase" id="RU361157"/>
    </source>
</evidence>
<comment type="similarity">
    <text evidence="5">Belongs to the ABC-2 integral membrane protein family.</text>
</comment>
<dbReference type="PIRSF" id="PIRSF006648">
    <property type="entry name" value="DrrB"/>
    <property type="match status" value="1"/>
</dbReference>
<dbReference type="InterPro" id="IPR047817">
    <property type="entry name" value="ABC2_TM_bact-type"/>
</dbReference>
<dbReference type="PANTHER" id="PTHR43229">
    <property type="entry name" value="NODULATION PROTEIN J"/>
    <property type="match status" value="1"/>
</dbReference>
<keyword evidence="5" id="KW-1003">Cell membrane</keyword>
<dbReference type="PANTHER" id="PTHR43229:SF2">
    <property type="entry name" value="NODULATION PROTEIN J"/>
    <property type="match status" value="1"/>
</dbReference>
<feature type="transmembrane region" description="Helical" evidence="5">
    <location>
        <begin position="247"/>
        <end position="266"/>
    </location>
</feature>
<evidence type="ECO:0000256" key="1">
    <source>
        <dbReference type="ARBA" id="ARBA00004141"/>
    </source>
</evidence>
<evidence type="ECO:0000256" key="4">
    <source>
        <dbReference type="ARBA" id="ARBA00023136"/>
    </source>
</evidence>
<protein>
    <recommendedName>
        <fullName evidence="5">Transport permease protein</fullName>
    </recommendedName>
</protein>
<feature type="transmembrane region" description="Helical" evidence="5">
    <location>
        <begin position="189"/>
        <end position="206"/>
    </location>
</feature>
<dbReference type="GO" id="GO:0140359">
    <property type="term" value="F:ABC-type transporter activity"/>
    <property type="evidence" value="ECO:0007669"/>
    <property type="project" value="InterPro"/>
</dbReference>
<accession>A0A6J4QMY0</accession>
<dbReference type="InterPro" id="IPR013525">
    <property type="entry name" value="ABC2_TM"/>
</dbReference>
<dbReference type="InterPro" id="IPR051784">
    <property type="entry name" value="Nod_factor_ABC_transporter"/>
</dbReference>
<dbReference type="InterPro" id="IPR000412">
    <property type="entry name" value="ABC_2_transport"/>
</dbReference>
<feature type="transmembrane region" description="Helical" evidence="5">
    <location>
        <begin position="74"/>
        <end position="98"/>
    </location>
</feature>
<gene>
    <name evidence="7" type="ORF">AVDCRST_MAG02-155</name>
</gene>
<keyword evidence="2 5" id="KW-0812">Transmembrane</keyword>
<feature type="transmembrane region" description="Helical" evidence="5">
    <location>
        <begin position="153"/>
        <end position="182"/>
    </location>
</feature>
<comment type="subcellular location">
    <subcellularLocation>
        <location evidence="5">Cell membrane</location>
        <topology evidence="5">Multi-pass membrane protein</topology>
    </subcellularLocation>
    <subcellularLocation>
        <location evidence="1">Membrane</location>
        <topology evidence="1">Multi-pass membrane protein</topology>
    </subcellularLocation>
</comment>
<proteinExistence type="inferred from homology"/>
<dbReference type="PROSITE" id="PS51012">
    <property type="entry name" value="ABC_TM2"/>
    <property type="match status" value="1"/>
</dbReference>
<keyword evidence="3 5" id="KW-1133">Transmembrane helix</keyword>
<feature type="domain" description="ABC transmembrane type-2" evidence="6">
    <location>
        <begin position="42"/>
        <end position="269"/>
    </location>
</feature>
<evidence type="ECO:0000256" key="2">
    <source>
        <dbReference type="ARBA" id="ARBA00022692"/>
    </source>
</evidence>
<reference evidence="7" key="1">
    <citation type="submission" date="2020-02" db="EMBL/GenBank/DDBJ databases">
        <authorList>
            <person name="Meier V. D."/>
        </authorList>
    </citation>
    <scope>NUCLEOTIDE SEQUENCE</scope>
    <source>
        <strain evidence="7">AVDCRST_MAG02</strain>
    </source>
</reference>
<feature type="transmembrane region" description="Helical" evidence="5">
    <location>
        <begin position="43"/>
        <end position="62"/>
    </location>
</feature>
<feature type="transmembrane region" description="Helical" evidence="5">
    <location>
        <begin position="128"/>
        <end position="147"/>
    </location>
</feature>
<dbReference type="AlphaFoldDB" id="A0A6J4QMY0"/>
<dbReference type="Pfam" id="PF01061">
    <property type="entry name" value="ABC2_membrane"/>
    <property type="match status" value="1"/>
</dbReference>
<keyword evidence="4 5" id="KW-0472">Membrane</keyword>
<dbReference type="EMBL" id="CADCVH010000001">
    <property type="protein sequence ID" value="CAA9441996.1"/>
    <property type="molecule type" value="Genomic_DNA"/>
</dbReference>